<evidence type="ECO:0000313" key="1">
    <source>
        <dbReference type="EMBL" id="DAF56960.1"/>
    </source>
</evidence>
<reference evidence="1" key="1">
    <citation type="journal article" date="2021" name="Proc. Natl. Acad. Sci. U.S.A.">
        <title>A Catalog of Tens of Thousands of Viruses from Human Metagenomes Reveals Hidden Associations with Chronic Diseases.</title>
        <authorList>
            <person name="Tisza M.J."/>
            <person name="Buck C.B."/>
        </authorList>
    </citation>
    <scope>NUCLEOTIDE SEQUENCE</scope>
    <source>
        <strain evidence="1">CtiJm4</strain>
    </source>
</reference>
<protein>
    <submittedName>
        <fullName evidence="1">Uncharacterized protein</fullName>
    </submittedName>
</protein>
<sequence>MTKELHAFEAIRIAKENARLNEAMDEIFKTIRNNAYLGMFYAEIAPCKTSVLNDLEMSICIKRLEALSYKVEKTNRGLNIEWGEN</sequence>
<dbReference type="EMBL" id="BK032724">
    <property type="protein sequence ID" value="DAF56960.1"/>
    <property type="molecule type" value="Genomic_DNA"/>
</dbReference>
<accession>A0A8S5T1H2</accession>
<proteinExistence type="predicted"/>
<name>A0A8S5T1H2_9CAUD</name>
<organism evidence="1">
    <name type="scientific">Siphoviridae sp. ctiJm4</name>
    <dbReference type="NCBI Taxonomy" id="2827916"/>
    <lineage>
        <taxon>Viruses</taxon>
        <taxon>Duplodnaviria</taxon>
        <taxon>Heunggongvirae</taxon>
        <taxon>Uroviricota</taxon>
        <taxon>Caudoviricetes</taxon>
    </lineage>
</organism>